<gene>
    <name evidence="1" type="ORF">VB739_08585</name>
</gene>
<dbReference type="RefSeq" id="WP_323356674.1">
    <property type="nucleotide sequence ID" value="NZ_JAYGHY010000022.1"/>
</dbReference>
<sequence>MRSPLAARWGHWVCSGLACLGGLLLTTDALAANLEQCRMLRERRDALAAEAMTAEIALVQELRGRLCPLLRRQADGANANDQVFVPIDYEALLLCRRQAEQLIERTRAVHYRNRLGFTFYTADGAALAEQADAVLGEMGEAACP</sequence>
<keyword evidence="2" id="KW-1185">Reference proteome</keyword>
<dbReference type="PROSITE" id="PS51257">
    <property type="entry name" value="PROKAR_LIPOPROTEIN"/>
    <property type="match status" value="1"/>
</dbReference>
<dbReference type="EMBL" id="JAYGHY010000022">
    <property type="protein sequence ID" value="MEA5442607.1"/>
    <property type="molecule type" value="Genomic_DNA"/>
</dbReference>
<comment type="caution">
    <text evidence="1">The sequence shown here is derived from an EMBL/GenBank/DDBJ whole genome shotgun (WGS) entry which is preliminary data.</text>
</comment>
<protein>
    <recommendedName>
        <fullName evidence="3">Lysozyme inhibitor LprI N-terminal domain-containing protein</fullName>
    </recommendedName>
</protein>
<proteinExistence type="predicted"/>
<reference evidence="1 2" key="1">
    <citation type="submission" date="2023-12" db="EMBL/GenBank/DDBJ databases">
        <title>Baltic Sea Cyanobacteria.</title>
        <authorList>
            <person name="Delbaje E."/>
            <person name="Fewer D.P."/>
            <person name="Shishido T.K."/>
        </authorList>
    </citation>
    <scope>NUCLEOTIDE SEQUENCE [LARGE SCALE GENOMIC DNA]</scope>
    <source>
        <strain evidence="1 2">UHCC 0281</strain>
    </source>
</reference>
<evidence type="ECO:0000313" key="2">
    <source>
        <dbReference type="Proteomes" id="UP001302329"/>
    </source>
</evidence>
<evidence type="ECO:0008006" key="3">
    <source>
        <dbReference type="Google" id="ProtNLM"/>
    </source>
</evidence>
<name>A0ABU5SW68_9CYAN</name>
<accession>A0ABU5SW68</accession>
<dbReference type="Proteomes" id="UP001302329">
    <property type="component" value="Unassembled WGS sequence"/>
</dbReference>
<evidence type="ECO:0000313" key="1">
    <source>
        <dbReference type="EMBL" id="MEA5442607.1"/>
    </source>
</evidence>
<organism evidence="1 2">
    <name type="scientific">Cyanobium gracile UHCC 0281</name>
    <dbReference type="NCBI Taxonomy" id="3110309"/>
    <lineage>
        <taxon>Bacteria</taxon>
        <taxon>Bacillati</taxon>
        <taxon>Cyanobacteriota</taxon>
        <taxon>Cyanophyceae</taxon>
        <taxon>Synechococcales</taxon>
        <taxon>Prochlorococcaceae</taxon>
        <taxon>Cyanobium</taxon>
    </lineage>
</organism>